<evidence type="ECO:0000313" key="2">
    <source>
        <dbReference type="Proteomes" id="UP000029665"/>
    </source>
</evidence>
<dbReference type="OrthoDB" id="432970at2759"/>
<reference evidence="1" key="1">
    <citation type="submission" date="2014-01" db="EMBL/GenBank/DDBJ databases">
        <title>The genome of the white-rot fungus Pycnoporus cinnabarinus: a basidiomycete model with a versatile arsenal for lignocellulosic biomass breakdown.</title>
        <authorList>
            <person name="Levasseur A."/>
            <person name="Lomascolo A."/>
            <person name="Ruiz-Duenas F.J."/>
            <person name="Uzan E."/>
            <person name="Piumi F."/>
            <person name="Kues U."/>
            <person name="Ram A.F.J."/>
            <person name="Murat C."/>
            <person name="Haon M."/>
            <person name="Benoit I."/>
            <person name="Arfi Y."/>
            <person name="Chevret D."/>
            <person name="Drula E."/>
            <person name="Kwon M.J."/>
            <person name="Gouret P."/>
            <person name="Lesage-Meessen L."/>
            <person name="Lombard V."/>
            <person name="Mariette J."/>
            <person name="Noirot C."/>
            <person name="Park J."/>
            <person name="Patyshakuliyeva A."/>
            <person name="Wieneger R.A.B."/>
            <person name="Wosten H.A.B."/>
            <person name="Martin F."/>
            <person name="Coutinho P.M."/>
            <person name="de Vries R."/>
            <person name="Martinez A.T."/>
            <person name="Klopp C."/>
            <person name="Pontarotti P."/>
            <person name="Henrissat B."/>
            <person name="Record E."/>
        </authorList>
    </citation>
    <scope>NUCLEOTIDE SEQUENCE [LARGE SCALE GENOMIC DNA]</scope>
    <source>
        <strain evidence="1">BRFM137</strain>
    </source>
</reference>
<dbReference type="EMBL" id="CCBP010000052">
    <property type="protein sequence ID" value="CDO69712.1"/>
    <property type="molecule type" value="Genomic_DNA"/>
</dbReference>
<sequence length="184" mass="20812">MNVIGALPTDPYERHMSMQLLLLVDYRRQPQIVAQAFTVLDSRTENHLLLELERHAEAMGATKLQFERATRCLSGRATLEGRPCSEGALLFMEPLISRWRKRFSKNVIFGDMPPSSVPPEASCVMAHAVAAYAYFEKYSAASEDFPRILQDAKDYPRPTGQKDLLDRVDNMLHAIRHATFAASM</sequence>
<accession>A0A060S5J5</accession>
<proteinExistence type="predicted"/>
<organism evidence="1 2">
    <name type="scientific">Pycnoporus cinnabarinus</name>
    <name type="common">Cinnabar-red polypore</name>
    <name type="synonym">Trametes cinnabarina</name>
    <dbReference type="NCBI Taxonomy" id="5643"/>
    <lineage>
        <taxon>Eukaryota</taxon>
        <taxon>Fungi</taxon>
        <taxon>Dikarya</taxon>
        <taxon>Basidiomycota</taxon>
        <taxon>Agaricomycotina</taxon>
        <taxon>Agaricomycetes</taxon>
        <taxon>Polyporales</taxon>
        <taxon>Polyporaceae</taxon>
        <taxon>Trametes</taxon>
    </lineage>
</organism>
<comment type="caution">
    <text evidence="1">The sequence shown here is derived from an EMBL/GenBank/DDBJ whole genome shotgun (WGS) entry which is preliminary data.</text>
</comment>
<gene>
    <name evidence="1" type="ORF">BN946_scf184851.g100</name>
</gene>
<dbReference type="Proteomes" id="UP000029665">
    <property type="component" value="Unassembled WGS sequence"/>
</dbReference>
<evidence type="ECO:0000313" key="1">
    <source>
        <dbReference type="EMBL" id="CDO69712.1"/>
    </source>
</evidence>
<protein>
    <submittedName>
        <fullName evidence="1">Uncharacterized protein</fullName>
    </submittedName>
</protein>
<dbReference type="STRING" id="5643.A0A060S5J5"/>
<dbReference type="AlphaFoldDB" id="A0A060S5J5"/>
<name>A0A060S5J5_PYCCI</name>
<dbReference type="HOGENOM" id="CLU_1468931_0_0_1"/>
<keyword evidence="2" id="KW-1185">Reference proteome</keyword>